<evidence type="ECO:0000256" key="1">
    <source>
        <dbReference type="SAM" id="MobiDB-lite"/>
    </source>
</evidence>
<dbReference type="InterPro" id="IPR001853">
    <property type="entry name" value="DSBA-like_thioredoxin_dom"/>
</dbReference>
<dbReference type="Pfam" id="PF01323">
    <property type="entry name" value="DSBA"/>
    <property type="match status" value="1"/>
</dbReference>
<dbReference type="EMBL" id="RJLN01000005">
    <property type="protein sequence ID" value="RNM01150.1"/>
    <property type="molecule type" value="Genomic_DNA"/>
</dbReference>
<organism evidence="3 4">
    <name type="scientific">Micromonospora solifontis</name>
    <dbReference type="NCBI Taxonomy" id="2487138"/>
    <lineage>
        <taxon>Bacteria</taxon>
        <taxon>Bacillati</taxon>
        <taxon>Actinomycetota</taxon>
        <taxon>Actinomycetes</taxon>
        <taxon>Micromonosporales</taxon>
        <taxon>Micromonosporaceae</taxon>
        <taxon>Micromonospora</taxon>
    </lineage>
</organism>
<keyword evidence="4" id="KW-1185">Reference proteome</keyword>
<dbReference type="SUPFAM" id="SSF52833">
    <property type="entry name" value="Thioredoxin-like"/>
    <property type="match status" value="1"/>
</dbReference>
<accession>A0ABX9WL93</accession>
<reference evidence="3 4" key="1">
    <citation type="submission" date="2018-11" db="EMBL/GenBank/DDBJ databases">
        <title>Micromonospora sp. PPF5-17, a new actinomycetes isolated from a hot spring soil.</title>
        <authorList>
            <person name="Thawai C."/>
        </authorList>
    </citation>
    <scope>NUCLEOTIDE SEQUENCE [LARGE SCALE GENOMIC DNA]</scope>
    <source>
        <strain evidence="3 4">PPF5-17</strain>
    </source>
</reference>
<gene>
    <name evidence="3" type="ORF">EFE23_03170</name>
</gene>
<proteinExistence type="predicted"/>
<comment type="caution">
    <text evidence="3">The sequence shown here is derived from an EMBL/GenBank/DDBJ whole genome shotgun (WGS) entry which is preliminary data.</text>
</comment>
<feature type="domain" description="DSBA-like thioredoxin" evidence="2">
    <location>
        <begin position="3"/>
        <end position="128"/>
    </location>
</feature>
<evidence type="ECO:0000313" key="4">
    <source>
        <dbReference type="Proteomes" id="UP000280698"/>
    </source>
</evidence>
<evidence type="ECO:0000313" key="3">
    <source>
        <dbReference type="EMBL" id="RNM01150.1"/>
    </source>
</evidence>
<sequence length="251" mass="27202">MRLIVYADFNCPYSYLASQRVDALLRQRRAEVAWRAVEHNPRLSMTGTPVATDPGGWERELDESRLLALPGEQPPEAAPTLISNTLAAVSAYAEAVTDGVEHDLRRLLFDAIWVRGRHLSNAYDVRALVASITYPPYPLAPYLSSPELPPPGFGDPAPLHITRILGATIAPNGIPVTTTGWRRSRQWRTDWLAAAGPVVPVVVDPEGTALPGTRGLAYLAELLTGPRAPRARRAERSDVALAASGQGQYGA</sequence>
<feature type="region of interest" description="Disordered" evidence="1">
    <location>
        <begin position="229"/>
        <end position="251"/>
    </location>
</feature>
<dbReference type="InterPro" id="IPR036249">
    <property type="entry name" value="Thioredoxin-like_sf"/>
</dbReference>
<evidence type="ECO:0000259" key="2">
    <source>
        <dbReference type="Pfam" id="PF01323"/>
    </source>
</evidence>
<protein>
    <recommendedName>
        <fullName evidence="2">DSBA-like thioredoxin domain-containing protein</fullName>
    </recommendedName>
</protein>
<name>A0ABX9WL93_9ACTN</name>
<dbReference type="Proteomes" id="UP000280698">
    <property type="component" value="Unassembled WGS sequence"/>
</dbReference>
<dbReference type="Gene3D" id="3.40.30.10">
    <property type="entry name" value="Glutaredoxin"/>
    <property type="match status" value="1"/>
</dbReference>
<dbReference type="RefSeq" id="WP_123239356.1">
    <property type="nucleotide sequence ID" value="NZ_JAAHBY010000005.1"/>
</dbReference>